<feature type="binding site" evidence="10">
    <location>
        <position position="287"/>
    </location>
    <ligand>
        <name>ATP</name>
        <dbReference type="ChEBI" id="CHEBI:30616"/>
    </ligand>
</feature>
<dbReference type="FunFam" id="3.80.10.10:FF:000234">
    <property type="entry name" value="Probable inactive receptor kinase RLK902"/>
    <property type="match status" value="1"/>
</dbReference>
<evidence type="ECO:0000256" key="10">
    <source>
        <dbReference type="PROSITE-ProRule" id="PRU10141"/>
    </source>
</evidence>
<evidence type="ECO:0000313" key="15">
    <source>
        <dbReference type="RefSeq" id="XP_056850343.1"/>
    </source>
</evidence>
<dbReference type="Pfam" id="PF13855">
    <property type="entry name" value="LRR_8"/>
    <property type="match status" value="1"/>
</dbReference>
<dbReference type="Gene3D" id="3.30.200.20">
    <property type="entry name" value="Phosphorylase Kinase, domain 1"/>
    <property type="match status" value="1"/>
</dbReference>
<dbReference type="InterPro" id="IPR013210">
    <property type="entry name" value="LRR_N_plant-typ"/>
</dbReference>
<dbReference type="InterPro" id="IPR032675">
    <property type="entry name" value="LRR_dom_sf"/>
</dbReference>
<dbReference type="Proteomes" id="UP000504610">
    <property type="component" value="Chromosome 9"/>
</dbReference>
<evidence type="ECO:0000259" key="13">
    <source>
        <dbReference type="PROSITE" id="PS50011"/>
    </source>
</evidence>
<dbReference type="PANTHER" id="PTHR48010:SF14">
    <property type="entry name" value="PROTEIN KINASE DOMAIN-CONTAINING PROTEIN"/>
    <property type="match status" value="1"/>
</dbReference>
<feature type="signal peptide" evidence="12">
    <location>
        <begin position="1"/>
        <end position="27"/>
    </location>
</feature>
<keyword evidence="9" id="KW-0472">Membrane</keyword>
<evidence type="ECO:0000256" key="4">
    <source>
        <dbReference type="ARBA" id="ARBA00022729"/>
    </source>
</evidence>
<feature type="region of interest" description="Disordered" evidence="11">
    <location>
        <begin position="218"/>
        <end position="245"/>
    </location>
</feature>
<evidence type="ECO:0000256" key="9">
    <source>
        <dbReference type="ARBA" id="ARBA00023136"/>
    </source>
</evidence>
<evidence type="ECO:0000256" key="3">
    <source>
        <dbReference type="ARBA" id="ARBA00022692"/>
    </source>
</evidence>
<proteinExistence type="predicted"/>
<dbReference type="SUPFAM" id="SSF56112">
    <property type="entry name" value="Protein kinase-like (PK-like)"/>
    <property type="match status" value="1"/>
</dbReference>
<dbReference type="InterPro" id="IPR011009">
    <property type="entry name" value="Kinase-like_dom_sf"/>
</dbReference>
<dbReference type="Pfam" id="PF07714">
    <property type="entry name" value="PK_Tyr_Ser-Thr"/>
    <property type="match status" value="1"/>
</dbReference>
<dbReference type="GO" id="GO:0016020">
    <property type="term" value="C:membrane"/>
    <property type="evidence" value="ECO:0007669"/>
    <property type="project" value="UniProtKB-SubCell"/>
</dbReference>
<feature type="compositionally biased region" description="Basic and acidic residues" evidence="11">
    <location>
        <begin position="236"/>
        <end position="245"/>
    </location>
</feature>
<keyword evidence="2" id="KW-0433">Leucine-rich repeat</keyword>
<evidence type="ECO:0000256" key="5">
    <source>
        <dbReference type="ARBA" id="ARBA00022737"/>
    </source>
</evidence>
<keyword evidence="7 10" id="KW-0067">ATP-binding</keyword>
<name>A0A9W3CFK7_RAPSA</name>
<keyword evidence="5" id="KW-0677">Repeat</keyword>
<dbReference type="PROSITE" id="PS00107">
    <property type="entry name" value="PROTEIN_KINASE_ATP"/>
    <property type="match status" value="1"/>
</dbReference>
<dbReference type="InterPro" id="IPR017441">
    <property type="entry name" value="Protein_kinase_ATP_BS"/>
</dbReference>
<sequence>MSRRLSIIYSVLLLIFASPSLLSPVTGDLAGDRQALLDFLNNITHPRSLAWNASSPVCATWSGVTCNRDNTRVTALHLPGASLLGTVPPGTISRLSELEILSLRSNGLRGPFPIDFLQLKKLKAITLSNNKFSGPLPSDYTTWMNLTVLDLFGNRFNGSIPSGLANLTGLLSLNLAENSFSGEIPDLNLPGLRRLNVSNNNLTGSVPKSLSRFARSAFSGNNLTDDNTSPPVGSPAEKEKEQKEDKHGIYISEPAILGIAITEFLGKGTFGMTYKAVLGDAKVIAVKRFKDVPVSRKDFKHQMEIVGNIRHENVAPLRAYVCSKEQKLMVYDYYPTGSLSVLLHGKNGNEDHVPLDWETRLRFLIGLAKGLAHLHTQHKLAHGNIKSSNVFLNSKRYGCISETGLALLTNPVIRADSSARTELRYRAPEAAYDTRRSTPESDIYGFGILMLETLSGRSSMDDKKEDIELVVWMNNVLAEQWTGEVFDLELVKTPNIEAKLLQMIDLVQLCTNRVPVKRPEIAKVVEILEEIERE</sequence>
<dbReference type="GO" id="GO:0005524">
    <property type="term" value="F:ATP binding"/>
    <property type="evidence" value="ECO:0007669"/>
    <property type="project" value="UniProtKB-UniRule"/>
</dbReference>
<dbReference type="InterPro" id="IPR001245">
    <property type="entry name" value="Ser-Thr/Tyr_kinase_cat_dom"/>
</dbReference>
<protein>
    <submittedName>
        <fullName evidence="15">Inactive leucine-rich repeat receptor-like serine/threonine-protein kinase At5g24100 isoform X2</fullName>
    </submittedName>
</protein>
<dbReference type="SUPFAM" id="SSF52058">
    <property type="entry name" value="L domain-like"/>
    <property type="match status" value="1"/>
</dbReference>
<accession>A0A9W3CFK7</accession>
<dbReference type="Pfam" id="PF08263">
    <property type="entry name" value="LRRNT_2"/>
    <property type="match status" value="1"/>
</dbReference>
<comment type="subcellular location">
    <subcellularLocation>
        <location evidence="1">Membrane</location>
    </subcellularLocation>
</comment>
<feature type="chain" id="PRO_5040783858" evidence="12">
    <location>
        <begin position="28"/>
        <end position="534"/>
    </location>
</feature>
<reference evidence="14" key="1">
    <citation type="journal article" date="2019" name="Database">
        <title>The radish genome database (RadishGD): an integrated information resource for radish genomics.</title>
        <authorList>
            <person name="Yu H.J."/>
            <person name="Baek S."/>
            <person name="Lee Y.J."/>
            <person name="Cho A."/>
            <person name="Mun J.H."/>
        </authorList>
    </citation>
    <scope>NUCLEOTIDE SEQUENCE [LARGE SCALE GENOMIC DNA]</scope>
    <source>
        <strain evidence="14">cv. WK10039</strain>
    </source>
</reference>
<dbReference type="Gene3D" id="1.10.510.10">
    <property type="entry name" value="Transferase(Phosphotransferase) domain 1"/>
    <property type="match status" value="1"/>
</dbReference>
<evidence type="ECO:0000256" key="1">
    <source>
        <dbReference type="ARBA" id="ARBA00004370"/>
    </source>
</evidence>
<keyword evidence="4 12" id="KW-0732">Signal</keyword>
<dbReference type="InterPro" id="IPR001611">
    <property type="entry name" value="Leu-rich_rpt"/>
</dbReference>
<evidence type="ECO:0000256" key="11">
    <source>
        <dbReference type="SAM" id="MobiDB-lite"/>
    </source>
</evidence>
<feature type="compositionally biased region" description="Polar residues" evidence="11">
    <location>
        <begin position="218"/>
        <end position="231"/>
    </location>
</feature>
<keyword evidence="3" id="KW-0812">Transmembrane</keyword>
<dbReference type="InterPro" id="IPR000719">
    <property type="entry name" value="Prot_kinase_dom"/>
</dbReference>
<dbReference type="PROSITE" id="PS50011">
    <property type="entry name" value="PROTEIN_KINASE_DOM"/>
    <property type="match status" value="1"/>
</dbReference>
<evidence type="ECO:0000313" key="14">
    <source>
        <dbReference type="Proteomes" id="UP000504610"/>
    </source>
</evidence>
<evidence type="ECO:0000256" key="6">
    <source>
        <dbReference type="ARBA" id="ARBA00022741"/>
    </source>
</evidence>
<evidence type="ECO:0000256" key="8">
    <source>
        <dbReference type="ARBA" id="ARBA00022989"/>
    </source>
</evidence>
<dbReference type="Gene3D" id="3.80.10.10">
    <property type="entry name" value="Ribonuclease Inhibitor"/>
    <property type="match status" value="1"/>
</dbReference>
<dbReference type="GeneID" id="130494468"/>
<reference evidence="15" key="2">
    <citation type="submission" date="2025-08" db="UniProtKB">
        <authorList>
            <consortium name="RefSeq"/>
        </authorList>
    </citation>
    <scope>IDENTIFICATION</scope>
    <source>
        <tissue evidence="15">Leaf</tissue>
    </source>
</reference>
<dbReference type="GO" id="GO:0004672">
    <property type="term" value="F:protein kinase activity"/>
    <property type="evidence" value="ECO:0007669"/>
    <property type="project" value="InterPro"/>
</dbReference>
<keyword evidence="14" id="KW-1185">Reference proteome</keyword>
<dbReference type="AlphaFoldDB" id="A0A9W3CFK7"/>
<dbReference type="InterPro" id="IPR050994">
    <property type="entry name" value="At_inactive_RLKs"/>
</dbReference>
<dbReference type="PANTHER" id="PTHR48010">
    <property type="entry name" value="OS05G0588300 PROTEIN"/>
    <property type="match status" value="1"/>
</dbReference>
<feature type="domain" description="Protein kinase" evidence="13">
    <location>
        <begin position="259"/>
        <end position="531"/>
    </location>
</feature>
<evidence type="ECO:0000256" key="12">
    <source>
        <dbReference type="SAM" id="SignalP"/>
    </source>
</evidence>
<dbReference type="RefSeq" id="XP_056850343.1">
    <property type="nucleotide sequence ID" value="XM_056994363.1"/>
</dbReference>
<gene>
    <name evidence="15" type="primary">LOC130494468</name>
</gene>
<dbReference type="Pfam" id="PF00560">
    <property type="entry name" value="LRR_1"/>
    <property type="match status" value="2"/>
</dbReference>
<evidence type="ECO:0000256" key="2">
    <source>
        <dbReference type="ARBA" id="ARBA00022614"/>
    </source>
</evidence>
<evidence type="ECO:0000256" key="7">
    <source>
        <dbReference type="ARBA" id="ARBA00022840"/>
    </source>
</evidence>
<keyword evidence="8" id="KW-1133">Transmembrane helix</keyword>
<organism evidence="14 15">
    <name type="scientific">Raphanus sativus</name>
    <name type="common">Radish</name>
    <name type="synonym">Raphanus raphanistrum var. sativus</name>
    <dbReference type="NCBI Taxonomy" id="3726"/>
    <lineage>
        <taxon>Eukaryota</taxon>
        <taxon>Viridiplantae</taxon>
        <taxon>Streptophyta</taxon>
        <taxon>Embryophyta</taxon>
        <taxon>Tracheophyta</taxon>
        <taxon>Spermatophyta</taxon>
        <taxon>Magnoliopsida</taxon>
        <taxon>eudicotyledons</taxon>
        <taxon>Gunneridae</taxon>
        <taxon>Pentapetalae</taxon>
        <taxon>rosids</taxon>
        <taxon>malvids</taxon>
        <taxon>Brassicales</taxon>
        <taxon>Brassicaceae</taxon>
        <taxon>Brassiceae</taxon>
        <taxon>Raphanus</taxon>
    </lineage>
</organism>
<keyword evidence="6 10" id="KW-0547">Nucleotide-binding</keyword>